<dbReference type="GO" id="GO:0033192">
    <property type="term" value="F:calmodulin-dependent protein phosphatase activity"/>
    <property type="evidence" value="ECO:0007669"/>
    <property type="project" value="InterPro"/>
</dbReference>
<dbReference type="OrthoDB" id="5593063at2759"/>
<protein>
    <recommendedName>
        <fullName evidence="13">Serine/threonine-protein phosphatase</fullName>
        <ecNumber evidence="13">3.1.3.16</ecNumber>
    </recommendedName>
</protein>
<keyword evidence="8" id="KW-0112">Calmodulin-binding</keyword>
<keyword evidence="9" id="KW-0904">Protein phosphatase</keyword>
<dbReference type="Gene3D" id="3.60.21.10">
    <property type="match status" value="1"/>
</dbReference>
<comment type="cofactor">
    <cofactor evidence="1">
        <name>Zn(2+)</name>
        <dbReference type="ChEBI" id="CHEBI:29105"/>
    </cofactor>
</comment>
<dbReference type="InterPro" id="IPR029052">
    <property type="entry name" value="Metallo-depent_PP-like"/>
</dbReference>
<dbReference type="STRING" id="4846.A0A367KL80"/>
<dbReference type="Pfam" id="PF00149">
    <property type="entry name" value="Metallophos"/>
    <property type="match status" value="1"/>
</dbReference>
<dbReference type="SMART" id="SM00156">
    <property type="entry name" value="PP2Ac"/>
    <property type="match status" value="1"/>
</dbReference>
<dbReference type="AlphaFoldDB" id="A0A367KL80"/>
<comment type="cofactor">
    <cofactor evidence="2">
        <name>Fe(3+)</name>
        <dbReference type="ChEBI" id="CHEBI:29034"/>
    </cofactor>
</comment>
<dbReference type="SUPFAM" id="SSF56300">
    <property type="entry name" value="Metallo-dependent phosphatases"/>
    <property type="match status" value="1"/>
</dbReference>
<evidence type="ECO:0000256" key="13">
    <source>
        <dbReference type="RuleBase" id="RU004273"/>
    </source>
</evidence>
<keyword evidence="6 13" id="KW-0378">Hydrolase</keyword>
<dbReference type="GO" id="GO:0097720">
    <property type="term" value="P:calcineurin-mediated signaling"/>
    <property type="evidence" value="ECO:0007669"/>
    <property type="project" value="InterPro"/>
</dbReference>
<dbReference type="CDD" id="cd07416">
    <property type="entry name" value="MPP_PP2B"/>
    <property type="match status" value="1"/>
</dbReference>
<evidence type="ECO:0000256" key="3">
    <source>
        <dbReference type="ARBA" id="ARBA00009905"/>
    </source>
</evidence>
<dbReference type="InterPro" id="IPR004843">
    <property type="entry name" value="Calcineurin-like_PHP"/>
</dbReference>
<evidence type="ECO:0000256" key="6">
    <source>
        <dbReference type="ARBA" id="ARBA00022801"/>
    </source>
</evidence>
<dbReference type="InterPro" id="IPR043360">
    <property type="entry name" value="PP2B"/>
</dbReference>
<evidence type="ECO:0000313" key="16">
    <source>
        <dbReference type="Proteomes" id="UP000253551"/>
    </source>
</evidence>
<dbReference type="PROSITE" id="PS00125">
    <property type="entry name" value="SER_THR_PHOSPHATASE"/>
    <property type="match status" value="1"/>
</dbReference>
<dbReference type="InterPro" id="IPR006186">
    <property type="entry name" value="Ser/Thr-sp_prot-phosphatase"/>
</dbReference>
<evidence type="ECO:0000256" key="12">
    <source>
        <dbReference type="ARBA" id="ARBA00048336"/>
    </source>
</evidence>
<evidence type="ECO:0000259" key="14">
    <source>
        <dbReference type="PROSITE" id="PS00125"/>
    </source>
</evidence>
<comment type="caution">
    <text evidence="15">The sequence shown here is derived from an EMBL/GenBank/DDBJ whole genome shotgun (WGS) entry which is preliminary data.</text>
</comment>
<evidence type="ECO:0000256" key="2">
    <source>
        <dbReference type="ARBA" id="ARBA00001965"/>
    </source>
</evidence>
<evidence type="ECO:0000256" key="4">
    <source>
        <dbReference type="ARBA" id="ARBA00011112"/>
    </source>
</evidence>
<gene>
    <name evidence="15" type="primary">CNA1_4</name>
    <name evidence="15" type="ORF">CU098_011231</name>
</gene>
<comment type="subunit">
    <text evidence="4">Composed of two components (A and B), the A component is the catalytic subunit and the B component confers calcium sensitivity.</text>
</comment>
<keyword evidence="7" id="KW-0862">Zinc</keyword>
<evidence type="ECO:0000256" key="9">
    <source>
        <dbReference type="ARBA" id="ARBA00022912"/>
    </source>
</evidence>
<evidence type="ECO:0000256" key="7">
    <source>
        <dbReference type="ARBA" id="ARBA00022833"/>
    </source>
</evidence>
<comment type="catalytic activity">
    <reaction evidence="11">
        <text>O-phospho-L-seryl-[protein] + H2O = L-seryl-[protein] + phosphate</text>
        <dbReference type="Rhea" id="RHEA:20629"/>
        <dbReference type="Rhea" id="RHEA-COMP:9863"/>
        <dbReference type="Rhea" id="RHEA-COMP:11604"/>
        <dbReference type="ChEBI" id="CHEBI:15377"/>
        <dbReference type="ChEBI" id="CHEBI:29999"/>
        <dbReference type="ChEBI" id="CHEBI:43474"/>
        <dbReference type="ChEBI" id="CHEBI:83421"/>
        <dbReference type="EC" id="3.1.3.16"/>
    </reaction>
</comment>
<feature type="domain" description="Serine/threonine specific protein phosphatases" evidence="14">
    <location>
        <begin position="165"/>
        <end position="170"/>
    </location>
</feature>
<dbReference type="GO" id="GO:0046872">
    <property type="term" value="F:metal ion binding"/>
    <property type="evidence" value="ECO:0007669"/>
    <property type="project" value="UniProtKB-KW"/>
</dbReference>
<dbReference type="EC" id="3.1.3.16" evidence="13"/>
<evidence type="ECO:0000256" key="10">
    <source>
        <dbReference type="ARBA" id="ARBA00023004"/>
    </source>
</evidence>
<keyword evidence="5" id="KW-0479">Metal-binding</keyword>
<dbReference type="PANTHER" id="PTHR45673">
    <property type="entry name" value="SERINE/THREONINE-PROTEIN PHOSPHATASE 2B CATALYTIC SUBUNIT 1-RELATED"/>
    <property type="match status" value="1"/>
</dbReference>
<reference evidence="15 16" key="1">
    <citation type="journal article" date="2018" name="G3 (Bethesda)">
        <title>Phylogenetic and Phylogenomic Definition of Rhizopus Species.</title>
        <authorList>
            <person name="Gryganskyi A.P."/>
            <person name="Golan J."/>
            <person name="Dolatabadi S."/>
            <person name="Mondo S."/>
            <person name="Robb S."/>
            <person name="Idnurm A."/>
            <person name="Muszewska A."/>
            <person name="Steczkiewicz K."/>
            <person name="Masonjones S."/>
            <person name="Liao H.L."/>
            <person name="Gajdeczka M.T."/>
            <person name="Anike F."/>
            <person name="Vuek A."/>
            <person name="Anishchenko I.M."/>
            <person name="Voigt K."/>
            <person name="de Hoog G.S."/>
            <person name="Smith M.E."/>
            <person name="Heitman J."/>
            <person name="Vilgalys R."/>
            <person name="Stajich J.E."/>
        </authorList>
    </citation>
    <scope>NUCLEOTIDE SEQUENCE [LARGE SCALE GENOMIC DNA]</scope>
    <source>
        <strain evidence="15 16">LSU 92-RS-03</strain>
    </source>
</reference>
<keyword evidence="10" id="KW-0408">Iron</keyword>
<dbReference type="GO" id="GO:0005516">
    <property type="term" value="F:calmodulin binding"/>
    <property type="evidence" value="ECO:0007669"/>
    <property type="project" value="UniProtKB-KW"/>
</dbReference>
<evidence type="ECO:0000256" key="1">
    <source>
        <dbReference type="ARBA" id="ARBA00001947"/>
    </source>
</evidence>
<dbReference type="Proteomes" id="UP000253551">
    <property type="component" value="Unassembled WGS sequence"/>
</dbReference>
<dbReference type="InterPro" id="IPR041751">
    <property type="entry name" value="MPP_PP2B"/>
</dbReference>
<name>A0A367KL80_RHIST</name>
<sequence>MSETPLQHRRKPEADASKFVLEDGTVVSTRDRVCKNVEPPAFRTPTDEELWSKERPGYPNLDFLREHFKREGRLTEKQALDILTTTNNIMKKEPNLLRIPAPITICGDIHGQYYDLLKLFEVGGNPADTRYLFLGDYVDRGYFSIECVLYLWAFKIWYPDSFYLLRGNHECRHLTEYFTFKMECEKKYSNKIYNATMECFDSLPLAAVVNDQFLCVHGGLSPELRVLSDIDNINRFRETPTSGIMCDLVWADPYENFDDDEGPKFEHNHVRGCSYFFGYNAVCNFVDKNKLLSVIRAHEAQANGYRMYRRSKSSGFPSLMTIFSAPNYIDVYNNKAAILRYDNNVLNIRQFNASPHPYRLPNFKNVFDWSLPFVGEKEELSEAEKAPEKVDDAAEQRRQIVRNKIIAVGKISSIFSLLRENSELITELKNMSNTGRLPTGTLGLGAEGLKQAITTFEEARRSDIENERLPPTSREKLDEIHRKNTACKLRDVVRKNE</sequence>
<organism evidence="15 16">
    <name type="scientific">Rhizopus stolonifer</name>
    <name type="common">Rhizopus nigricans</name>
    <dbReference type="NCBI Taxonomy" id="4846"/>
    <lineage>
        <taxon>Eukaryota</taxon>
        <taxon>Fungi</taxon>
        <taxon>Fungi incertae sedis</taxon>
        <taxon>Mucoromycota</taxon>
        <taxon>Mucoromycotina</taxon>
        <taxon>Mucoromycetes</taxon>
        <taxon>Mucorales</taxon>
        <taxon>Mucorineae</taxon>
        <taxon>Rhizopodaceae</taxon>
        <taxon>Rhizopus</taxon>
    </lineage>
</organism>
<keyword evidence="16" id="KW-1185">Reference proteome</keyword>
<evidence type="ECO:0000256" key="8">
    <source>
        <dbReference type="ARBA" id="ARBA00022860"/>
    </source>
</evidence>
<dbReference type="PRINTS" id="PR00114">
    <property type="entry name" value="STPHPHTASE"/>
</dbReference>
<accession>A0A367KL80</accession>
<evidence type="ECO:0000256" key="5">
    <source>
        <dbReference type="ARBA" id="ARBA00022723"/>
    </source>
</evidence>
<dbReference type="EMBL" id="PJQM01001182">
    <property type="protein sequence ID" value="RCI02995.1"/>
    <property type="molecule type" value="Genomic_DNA"/>
</dbReference>
<evidence type="ECO:0000256" key="11">
    <source>
        <dbReference type="ARBA" id="ARBA00047761"/>
    </source>
</evidence>
<comment type="similarity">
    <text evidence="3">Belongs to the PPP phosphatase family. PP-2B subfamily.</text>
</comment>
<proteinExistence type="inferred from homology"/>
<evidence type="ECO:0000313" key="15">
    <source>
        <dbReference type="EMBL" id="RCI02995.1"/>
    </source>
</evidence>
<comment type="catalytic activity">
    <reaction evidence="12 13">
        <text>O-phospho-L-threonyl-[protein] + H2O = L-threonyl-[protein] + phosphate</text>
        <dbReference type="Rhea" id="RHEA:47004"/>
        <dbReference type="Rhea" id="RHEA-COMP:11060"/>
        <dbReference type="Rhea" id="RHEA-COMP:11605"/>
        <dbReference type="ChEBI" id="CHEBI:15377"/>
        <dbReference type="ChEBI" id="CHEBI:30013"/>
        <dbReference type="ChEBI" id="CHEBI:43474"/>
        <dbReference type="ChEBI" id="CHEBI:61977"/>
        <dbReference type="EC" id="3.1.3.16"/>
    </reaction>
</comment>